<feature type="compositionally biased region" description="Polar residues" evidence="1">
    <location>
        <begin position="10"/>
        <end position="39"/>
    </location>
</feature>
<reference evidence="4" key="1">
    <citation type="journal article" date="2010" name="Genome Biol.">
        <title>Genome sequence of the necrotrophic plant pathogen Pythium ultimum reveals original pathogenicity mechanisms and effector repertoire.</title>
        <authorList>
            <person name="Levesque C.A."/>
            <person name="Brouwer H."/>
            <person name="Cano L."/>
            <person name="Hamilton J.P."/>
            <person name="Holt C."/>
            <person name="Huitema E."/>
            <person name="Raffaele S."/>
            <person name="Robideau G.P."/>
            <person name="Thines M."/>
            <person name="Win J."/>
            <person name="Zerillo M.M."/>
            <person name="Beakes G.W."/>
            <person name="Boore J.L."/>
            <person name="Busam D."/>
            <person name="Dumas B."/>
            <person name="Ferriera S."/>
            <person name="Fuerstenberg S.I."/>
            <person name="Gachon C.M."/>
            <person name="Gaulin E."/>
            <person name="Govers F."/>
            <person name="Grenville-Briggs L."/>
            <person name="Horner N."/>
            <person name="Hostetler J."/>
            <person name="Jiang R.H."/>
            <person name="Johnson J."/>
            <person name="Krajaejun T."/>
            <person name="Lin H."/>
            <person name="Meijer H.J."/>
            <person name="Moore B."/>
            <person name="Morris P."/>
            <person name="Phuntmart V."/>
            <person name="Puiu D."/>
            <person name="Shetty J."/>
            <person name="Stajich J.E."/>
            <person name="Tripathy S."/>
            <person name="Wawra S."/>
            <person name="van West P."/>
            <person name="Whitty B.R."/>
            <person name="Coutinho P.M."/>
            <person name="Henrissat B."/>
            <person name="Martin F."/>
            <person name="Thomas P.D."/>
            <person name="Tyler B.M."/>
            <person name="De Vries R.P."/>
            <person name="Kamoun S."/>
            <person name="Yandell M."/>
            <person name="Tisserat N."/>
            <person name="Buell C.R."/>
        </authorList>
    </citation>
    <scope>NUCLEOTIDE SEQUENCE</scope>
    <source>
        <strain evidence="4">DAOM:BR144</strain>
    </source>
</reference>
<dbReference type="InParanoid" id="K3X820"/>
<evidence type="ECO:0000256" key="1">
    <source>
        <dbReference type="SAM" id="MobiDB-lite"/>
    </source>
</evidence>
<protein>
    <submittedName>
        <fullName evidence="3">Uncharacterized protein</fullName>
    </submittedName>
</protein>
<reference evidence="4" key="2">
    <citation type="submission" date="2010-04" db="EMBL/GenBank/DDBJ databases">
        <authorList>
            <person name="Buell R."/>
            <person name="Hamilton J."/>
            <person name="Hostetler J."/>
        </authorList>
    </citation>
    <scope>NUCLEOTIDE SEQUENCE [LARGE SCALE GENOMIC DNA]</scope>
    <source>
        <strain evidence="4">DAOM:BR144</strain>
    </source>
</reference>
<feature type="transmembrane region" description="Helical" evidence="2">
    <location>
        <begin position="182"/>
        <end position="199"/>
    </location>
</feature>
<dbReference type="eggNOG" id="KOG0546">
    <property type="taxonomic scope" value="Eukaryota"/>
</dbReference>
<dbReference type="Proteomes" id="UP000019132">
    <property type="component" value="Unassembled WGS sequence"/>
</dbReference>
<keyword evidence="2" id="KW-0812">Transmembrane</keyword>
<keyword evidence="4" id="KW-1185">Reference proteome</keyword>
<keyword evidence="2" id="KW-0472">Membrane</keyword>
<evidence type="ECO:0000256" key="2">
    <source>
        <dbReference type="SAM" id="Phobius"/>
    </source>
</evidence>
<dbReference type="AlphaFoldDB" id="K3X820"/>
<dbReference type="EnsemblProtists" id="PYU1_T013369">
    <property type="protein sequence ID" value="PYU1_T013369"/>
    <property type="gene ID" value="PYU1_G013340"/>
</dbReference>
<dbReference type="HOGENOM" id="CLU_118338_0_0_1"/>
<proteinExistence type="predicted"/>
<sequence length="200" mass="22623">MHGCHAKVHNGTSPISHPGQTQAIHRSNAHSNVHSQRKTQQQRELLEGLGCDLQIYKDFVDSDEGQDIFLMATMCESRILYAKNRRAGFYGPVEQADLRLVMCSDECLKSDTLHQLAMSRSRCSCAQVSATTFVAHDFCLESSARLLCTHLGECGHWKCELEDFMCLRYEWDKLYPCESLRIAGNMTLLLGCFMALLLLM</sequence>
<dbReference type="EMBL" id="GL376609">
    <property type="status" value="NOT_ANNOTATED_CDS"/>
    <property type="molecule type" value="Genomic_DNA"/>
</dbReference>
<dbReference type="VEuPathDB" id="FungiDB:PYU1_G013340"/>
<name>K3X820_GLOUD</name>
<feature type="region of interest" description="Disordered" evidence="1">
    <location>
        <begin position="1"/>
        <end position="39"/>
    </location>
</feature>
<reference evidence="3" key="3">
    <citation type="submission" date="2015-02" db="UniProtKB">
        <authorList>
            <consortium name="EnsemblProtists"/>
        </authorList>
    </citation>
    <scope>IDENTIFICATION</scope>
    <source>
        <strain evidence="3">DAOM BR144</strain>
    </source>
</reference>
<evidence type="ECO:0000313" key="4">
    <source>
        <dbReference type="Proteomes" id="UP000019132"/>
    </source>
</evidence>
<keyword evidence="2" id="KW-1133">Transmembrane helix</keyword>
<evidence type="ECO:0000313" key="3">
    <source>
        <dbReference type="EnsemblProtists" id="PYU1_T013369"/>
    </source>
</evidence>
<organism evidence="3 4">
    <name type="scientific">Globisporangium ultimum (strain ATCC 200006 / CBS 805.95 / DAOM BR144)</name>
    <name type="common">Pythium ultimum</name>
    <dbReference type="NCBI Taxonomy" id="431595"/>
    <lineage>
        <taxon>Eukaryota</taxon>
        <taxon>Sar</taxon>
        <taxon>Stramenopiles</taxon>
        <taxon>Oomycota</taxon>
        <taxon>Peronosporomycetes</taxon>
        <taxon>Pythiales</taxon>
        <taxon>Pythiaceae</taxon>
        <taxon>Globisporangium</taxon>
    </lineage>
</organism>
<dbReference type="OMA" id="ATMCESR"/>
<accession>K3X820</accession>